<dbReference type="AlphaFoldDB" id="A0A7I8L8C8"/>
<proteinExistence type="predicted"/>
<accession>A0A7I8L8C8</accession>
<evidence type="ECO:0000313" key="1">
    <source>
        <dbReference type="EMBL" id="CAA7405558.1"/>
    </source>
</evidence>
<evidence type="ECO:0000313" key="2">
    <source>
        <dbReference type="Proteomes" id="UP000663760"/>
    </source>
</evidence>
<keyword evidence="2" id="KW-1185">Reference proteome</keyword>
<name>A0A7I8L8C8_SPIIN</name>
<protein>
    <submittedName>
        <fullName evidence="1">Uncharacterized protein</fullName>
    </submittedName>
</protein>
<organism evidence="1 2">
    <name type="scientific">Spirodela intermedia</name>
    <name type="common">Intermediate duckweed</name>
    <dbReference type="NCBI Taxonomy" id="51605"/>
    <lineage>
        <taxon>Eukaryota</taxon>
        <taxon>Viridiplantae</taxon>
        <taxon>Streptophyta</taxon>
        <taxon>Embryophyta</taxon>
        <taxon>Tracheophyta</taxon>
        <taxon>Spermatophyta</taxon>
        <taxon>Magnoliopsida</taxon>
        <taxon>Liliopsida</taxon>
        <taxon>Araceae</taxon>
        <taxon>Lemnoideae</taxon>
        <taxon>Spirodela</taxon>
    </lineage>
</organism>
<reference evidence="1" key="1">
    <citation type="submission" date="2020-02" db="EMBL/GenBank/DDBJ databases">
        <authorList>
            <person name="Scholz U."/>
            <person name="Mascher M."/>
            <person name="Fiebig A."/>
        </authorList>
    </citation>
    <scope>NUCLEOTIDE SEQUENCE</scope>
</reference>
<gene>
    <name evidence="1" type="ORF">SI8410_11016236</name>
</gene>
<dbReference type="EMBL" id="LR746274">
    <property type="protein sequence ID" value="CAA7405558.1"/>
    <property type="molecule type" value="Genomic_DNA"/>
</dbReference>
<sequence length="73" mass="7894">MCRRCTRILSIREDRCVASTASKALLGQRRRGQSLDLLANKVPSLACTTTPCPTAGWPPVTWKGSGTHVLLSV</sequence>
<dbReference type="Proteomes" id="UP000663760">
    <property type="component" value="Chromosome 11"/>
</dbReference>